<keyword evidence="2" id="KW-0067">ATP-binding</keyword>
<dbReference type="PROSITE" id="PS50893">
    <property type="entry name" value="ABC_TRANSPORTER_2"/>
    <property type="match status" value="2"/>
</dbReference>
<dbReference type="Pfam" id="PF00005">
    <property type="entry name" value="ABC_tran"/>
    <property type="match status" value="2"/>
</dbReference>
<dbReference type="InterPro" id="IPR027417">
    <property type="entry name" value="P-loop_NTPase"/>
</dbReference>
<dbReference type="InterPro" id="IPR003439">
    <property type="entry name" value="ABC_transporter-like_ATP-bd"/>
</dbReference>
<feature type="domain" description="ABC transporter" evidence="4">
    <location>
        <begin position="6"/>
        <end position="202"/>
    </location>
</feature>
<dbReference type="Pfam" id="PF12848">
    <property type="entry name" value="ABC_tran_Xtn"/>
    <property type="match status" value="1"/>
</dbReference>
<dbReference type="InterPro" id="IPR032781">
    <property type="entry name" value="ABC_tran_Xtn"/>
</dbReference>
<dbReference type="CDD" id="cd03221">
    <property type="entry name" value="ABCF_EF-3"/>
    <property type="match status" value="2"/>
</dbReference>
<dbReference type="InterPro" id="IPR017871">
    <property type="entry name" value="ABC_transporter-like_CS"/>
</dbReference>
<dbReference type="SMART" id="SM00382">
    <property type="entry name" value="AAA"/>
    <property type="match status" value="2"/>
</dbReference>
<dbReference type="InterPro" id="IPR003593">
    <property type="entry name" value="AAA+_ATPase"/>
</dbReference>
<proteinExistence type="predicted"/>
<dbReference type="EMBL" id="JBBMFN010000098">
    <property type="protein sequence ID" value="MEQ2468383.1"/>
    <property type="molecule type" value="Genomic_DNA"/>
</dbReference>
<dbReference type="PANTHER" id="PTHR42855:SF2">
    <property type="entry name" value="DRUG RESISTANCE ABC TRANSPORTER,ATP-BINDING PROTEIN"/>
    <property type="match status" value="1"/>
</dbReference>
<feature type="region of interest" description="Disordered" evidence="3">
    <location>
        <begin position="215"/>
        <end position="234"/>
    </location>
</feature>
<dbReference type="SUPFAM" id="SSF52540">
    <property type="entry name" value="P-loop containing nucleoside triphosphate hydrolases"/>
    <property type="match status" value="2"/>
</dbReference>
<dbReference type="PROSITE" id="PS00211">
    <property type="entry name" value="ABC_TRANSPORTER_1"/>
    <property type="match status" value="1"/>
</dbReference>
<feature type="domain" description="ABC transporter" evidence="4">
    <location>
        <begin position="288"/>
        <end position="486"/>
    </location>
</feature>
<evidence type="ECO:0000256" key="3">
    <source>
        <dbReference type="SAM" id="MobiDB-lite"/>
    </source>
</evidence>
<dbReference type="Gene3D" id="3.40.50.300">
    <property type="entry name" value="P-loop containing nucleotide triphosphate hydrolases"/>
    <property type="match status" value="3"/>
</dbReference>
<comment type="caution">
    <text evidence="5">The sequence shown here is derived from an EMBL/GenBank/DDBJ whole genome shotgun (WGS) entry which is preliminary data.</text>
</comment>
<dbReference type="Proteomes" id="UP001465426">
    <property type="component" value="Unassembled WGS sequence"/>
</dbReference>
<accession>A0ABV1F763</accession>
<name>A0ABV1F763_9BACI</name>
<dbReference type="NCBIfam" id="NF000355">
    <property type="entry name" value="ribo_prot_ABC_F"/>
    <property type="match status" value="1"/>
</dbReference>
<reference evidence="5 6" key="1">
    <citation type="submission" date="2024-03" db="EMBL/GenBank/DDBJ databases">
        <title>Human intestinal bacterial collection.</title>
        <authorList>
            <person name="Pauvert C."/>
            <person name="Hitch T.C.A."/>
            <person name="Clavel T."/>
        </authorList>
    </citation>
    <scope>NUCLEOTIDE SEQUENCE [LARGE SCALE GENOMIC DNA]</scope>
    <source>
        <strain evidence="5 6">CLA-SR-H024</strain>
    </source>
</reference>
<protein>
    <submittedName>
        <fullName evidence="5">ABC-F type ribosomal protection protein</fullName>
    </submittedName>
</protein>
<sequence length="486" mass="55063">MEKICFELENVEVTYLDKEVLKIERLAVHQFDRIGIVGKNGAGKSTLLKLLAGKIQPSSGKVNRHVDCGYFEQLGTPTVVKADAALLGRLAVPQNSEQLSGGEQTRLKLAQLFTHYYEALLIDEPTTHLDQDGISFLLDELRYYYGALVLISHDRAVLDELVTTIWEISEGSVHVYSGNYSEYMEQKQLERDQQSQAHEQYVKEKSRLEKAAEEKMKKAEKVTQANGRMSKKETKAMANRMFETKSKGTSQKAVQRAAKAIEQRVEQLEVVEAPKEEQIIRFHQSSALQLHNKFPIMGDRLTLMAGDKVLLEEASFQFPLSMTIAITGKNGSGKTTLLHHISQKGEGITLSPKAVIGVYEQMNYQFIKDETVLNFMKDRSDYNESKIRSVLHAMNFTGNDLKKNVRNLSGGEAIRLVLCQLFLGRYNVLILDEPTNFLDVFCIEALERFLKVYEGTVLLVSHDRTFIDRVADCVYVIEDKKLILKS</sequence>
<dbReference type="NCBIfam" id="NF000168">
    <property type="entry name" value="ABCF_Msr_all"/>
    <property type="match status" value="1"/>
</dbReference>
<evidence type="ECO:0000313" key="6">
    <source>
        <dbReference type="Proteomes" id="UP001465426"/>
    </source>
</evidence>
<evidence type="ECO:0000256" key="2">
    <source>
        <dbReference type="ARBA" id="ARBA00022840"/>
    </source>
</evidence>
<dbReference type="RefSeq" id="WP_109769203.1">
    <property type="nucleotide sequence ID" value="NZ_JBBMFN010000098.1"/>
</dbReference>
<gene>
    <name evidence="5" type="primary">abc-f</name>
    <name evidence="5" type="ORF">WMO63_22280</name>
</gene>
<evidence type="ECO:0000259" key="4">
    <source>
        <dbReference type="PROSITE" id="PS50893"/>
    </source>
</evidence>
<keyword evidence="1" id="KW-0547">Nucleotide-binding</keyword>
<dbReference type="PANTHER" id="PTHR42855">
    <property type="entry name" value="ABC TRANSPORTER ATP-BINDING SUBUNIT"/>
    <property type="match status" value="1"/>
</dbReference>
<evidence type="ECO:0000256" key="1">
    <source>
        <dbReference type="ARBA" id="ARBA00022741"/>
    </source>
</evidence>
<keyword evidence="6" id="KW-1185">Reference proteome</keyword>
<dbReference type="InterPro" id="IPR051309">
    <property type="entry name" value="ABCF_ATPase"/>
</dbReference>
<organism evidence="5 6">
    <name type="scientific">Niallia hominis</name>
    <dbReference type="NCBI Taxonomy" id="3133173"/>
    <lineage>
        <taxon>Bacteria</taxon>
        <taxon>Bacillati</taxon>
        <taxon>Bacillota</taxon>
        <taxon>Bacilli</taxon>
        <taxon>Bacillales</taxon>
        <taxon>Bacillaceae</taxon>
        <taxon>Niallia</taxon>
    </lineage>
</organism>
<evidence type="ECO:0000313" key="5">
    <source>
        <dbReference type="EMBL" id="MEQ2468383.1"/>
    </source>
</evidence>